<organism evidence="1 2">
    <name type="scientific">Streptohalobacillus salinus</name>
    <dbReference type="NCBI Taxonomy" id="621096"/>
    <lineage>
        <taxon>Bacteria</taxon>
        <taxon>Bacillati</taxon>
        <taxon>Bacillota</taxon>
        <taxon>Bacilli</taxon>
        <taxon>Bacillales</taxon>
        <taxon>Bacillaceae</taxon>
        <taxon>Streptohalobacillus</taxon>
    </lineage>
</organism>
<comment type="caution">
    <text evidence="1">The sequence shown here is derived from an EMBL/GenBank/DDBJ whole genome shotgun (WGS) entry which is preliminary data.</text>
</comment>
<reference evidence="1 2" key="1">
    <citation type="submission" date="2018-05" db="EMBL/GenBank/DDBJ databases">
        <title>Genomic Encyclopedia of Type Strains, Phase IV (KMG-IV): sequencing the most valuable type-strain genomes for metagenomic binning, comparative biology and taxonomic classification.</title>
        <authorList>
            <person name="Goeker M."/>
        </authorList>
    </citation>
    <scope>NUCLEOTIDE SEQUENCE [LARGE SCALE GENOMIC DNA]</scope>
    <source>
        <strain evidence="1 2">DSM 22440</strain>
    </source>
</reference>
<protein>
    <recommendedName>
        <fullName evidence="3">Gas vesicle protein</fullName>
    </recommendedName>
</protein>
<dbReference type="Proteomes" id="UP000247922">
    <property type="component" value="Unassembled WGS sequence"/>
</dbReference>
<gene>
    <name evidence="1" type="ORF">DES38_11150</name>
</gene>
<evidence type="ECO:0000313" key="1">
    <source>
        <dbReference type="EMBL" id="PXW89004.1"/>
    </source>
</evidence>
<proteinExistence type="predicted"/>
<accession>A0A2V3W760</accession>
<dbReference type="AlphaFoldDB" id="A0A2V3W760"/>
<dbReference type="EMBL" id="QJJR01000011">
    <property type="protein sequence ID" value="PXW89004.1"/>
    <property type="molecule type" value="Genomic_DNA"/>
</dbReference>
<keyword evidence="2" id="KW-1185">Reference proteome</keyword>
<dbReference type="RefSeq" id="WP_110251831.1">
    <property type="nucleotide sequence ID" value="NZ_QJJR01000011.1"/>
</dbReference>
<name>A0A2V3W760_9BACI</name>
<sequence>MKKNFFMLKMIGIGAVSGALISLLDPEVRKDCKETIRSCKKQVTYSIEHPAEMMGYCREGLDVVTNVTKDTLDMTIYAMDKLEDVIDNIDIK</sequence>
<dbReference type="OrthoDB" id="2353585at2"/>
<evidence type="ECO:0000313" key="2">
    <source>
        <dbReference type="Proteomes" id="UP000247922"/>
    </source>
</evidence>
<evidence type="ECO:0008006" key="3">
    <source>
        <dbReference type="Google" id="ProtNLM"/>
    </source>
</evidence>